<dbReference type="EMBL" id="AP025314">
    <property type="protein sequence ID" value="BDD09615.1"/>
    <property type="molecule type" value="Genomic_DNA"/>
</dbReference>
<keyword evidence="2" id="KW-1185">Reference proteome</keyword>
<evidence type="ECO:0000313" key="1">
    <source>
        <dbReference type="EMBL" id="BDD09615.1"/>
    </source>
</evidence>
<sequence>MSKDLSHTELIDNYILNRLSGPDKLLVDARMSIDSEFREQVEFQQSVINEIQNAKKAELKAMLASTYVPPVPQGLTVLNKALNVLSCVTIVAGIALNPTAPQIPQEEKPLNIELAELTASTLEVETASSPVAKPSIPIAKPVEIAMKEKTPEIVMPNSIVRPDRASEKVDDTIEISQAESSIRSEEASEKLNSRSGSGVSFNVQTIMSFKKKYRFENGNLILFGDFGRSPYEIIEYRKLGESHFLLYHDKAYYELNTDKREPTPLIPMKEELIREISEIRK</sequence>
<accession>A0AAU9DB85</accession>
<organism evidence="1 2">
    <name type="scientific">Fulvitalea axinellae</name>
    <dbReference type="NCBI Taxonomy" id="1182444"/>
    <lineage>
        <taxon>Bacteria</taxon>
        <taxon>Pseudomonadati</taxon>
        <taxon>Bacteroidota</taxon>
        <taxon>Cytophagia</taxon>
        <taxon>Cytophagales</taxon>
        <taxon>Persicobacteraceae</taxon>
        <taxon>Fulvitalea</taxon>
    </lineage>
</organism>
<dbReference type="AlphaFoldDB" id="A0AAU9DB85"/>
<protein>
    <recommendedName>
        <fullName evidence="3">DUF4115 domain-containing protein</fullName>
    </recommendedName>
</protein>
<name>A0AAU9DB85_9BACT</name>
<gene>
    <name evidence="1" type="ORF">FUAX_20470</name>
</gene>
<evidence type="ECO:0000313" key="2">
    <source>
        <dbReference type="Proteomes" id="UP001348817"/>
    </source>
</evidence>
<dbReference type="KEGG" id="fax:FUAX_20470"/>
<dbReference type="Proteomes" id="UP001348817">
    <property type="component" value="Chromosome"/>
</dbReference>
<evidence type="ECO:0008006" key="3">
    <source>
        <dbReference type="Google" id="ProtNLM"/>
    </source>
</evidence>
<reference evidence="1 2" key="1">
    <citation type="submission" date="2021-12" db="EMBL/GenBank/DDBJ databases">
        <title>Genome sequencing of bacteria with rrn-lacking chromosome and rrn-plasmid.</title>
        <authorList>
            <person name="Anda M."/>
            <person name="Iwasaki W."/>
        </authorList>
    </citation>
    <scope>NUCLEOTIDE SEQUENCE [LARGE SCALE GENOMIC DNA]</scope>
    <source>
        <strain evidence="1 2">DSM 100852</strain>
    </source>
</reference>
<proteinExistence type="predicted"/>
<dbReference type="RefSeq" id="WP_338391211.1">
    <property type="nucleotide sequence ID" value="NZ_AP025314.1"/>
</dbReference>